<organism evidence="2 3">
    <name type="scientific">Fulvivirga sediminis</name>
    <dbReference type="NCBI Taxonomy" id="2803949"/>
    <lineage>
        <taxon>Bacteria</taxon>
        <taxon>Pseudomonadati</taxon>
        <taxon>Bacteroidota</taxon>
        <taxon>Cytophagia</taxon>
        <taxon>Cytophagales</taxon>
        <taxon>Fulvivirgaceae</taxon>
        <taxon>Fulvivirga</taxon>
    </lineage>
</organism>
<dbReference type="Gene3D" id="3.60.21.10">
    <property type="match status" value="1"/>
</dbReference>
<dbReference type="GO" id="GO:0016791">
    <property type="term" value="F:phosphatase activity"/>
    <property type="evidence" value="ECO:0007669"/>
    <property type="project" value="TreeGrafter"/>
</dbReference>
<dbReference type="SUPFAM" id="SSF56300">
    <property type="entry name" value="Metallo-dependent phosphatases"/>
    <property type="match status" value="1"/>
</dbReference>
<evidence type="ECO:0000313" key="3">
    <source>
        <dbReference type="Proteomes" id="UP000659388"/>
    </source>
</evidence>
<dbReference type="InterPro" id="IPR029052">
    <property type="entry name" value="Metallo-depent_PP-like"/>
</dbReference>
<dbReference type="PANTHER" id="PTHR42850:SF4">
    <property type="entry name" value="ZINC-DEPENDENT ENDOPOLYPHOSPHATASE"/>
    <property type="match status" value="1"/>
</dbReference>
<dbReference type="GO" id="GO:0008803">
    <property type="term" value="F:bis(5'-nucleosyl)-tetraphosphatase (symmetrical) activity"/>
    <property type="evidence" value="ECO:0007669"/>
    <property type="project" value="TreeGrafter"/>
</dbReference>
<feature type="domain" description="Calcineurin-like phosphoesterase" evidence="1">
    <location>
        <begin position="1"/>
        <end position="137"/>
    </location>
</feature>
<proteinExistence type="predicted"/>
<evidence type="ECO:0000259" key="1">
    <source>
        <dbReference type="Pfam" id="PF00149"/>
    </source>
</evidence>
<sequence length="233" mass="26768">MRRFVIGDIHGAHKALLQCLQKAHFSYEEDHLICLGDVCDGWPETNKAIEELLKIKNLTLVKGNHDFWTEEWARTNQPDELWLNQGGAATINSYSNGMPEAHYNLLKKAFLYYREDNKLFVHAGIEPGIPLEAQGSNIFLWDRSLFKTAFDAYQNNTEQQLSSFEEIYIGHTPIHNYDLFHPIKACEVWFMDTGAGWNGVLSLMDIDSKQTFISDRVDTMYPKGSGRIKHQAQ</sequence>
<dbReference type="GO" id="GO:0110154">
    <property type="term" value="P:RNA decapping"/>
    <property type="evidence" value="ECO:0007669"/>
    <property type="project" value="TreeGrafter"/>
</dbReference>
<dbReference type="GO" id="GO:0005737">
    <property type="term" value="C:cytoplasm"/>
    <property type="evidence" value="ECO:0007669"/>
    <property type="project" value="TreeGrafter"/>
</dbReference>
<dbReference type="Pfam" id="PF00149">
    <property type="entry name" value="Metallophos"/>
    <property type="match status" value="1"/>
</dbReference>
<keyword evidence="3" id="KW-1185">Reference proteome</keyword>
<dbReference type="InterPro" id="IPR050126">
    <property type="entry name" value="Ap4A_hydrolase"/>
</dbReference>
<gene>
    <name evidence="2" type="ORF">JL102_16625</name>
</gene>
<dbReference type="PANTHER" id="PTHR42850">
    <property type="entry name" value="METALLOPHOSPHOESTERASE"/>
    <property type="match status" value="1"/>
</dbReference>
<dbReference type="Proteomes" id="UP000659388">
    <property type="component" value="Unassembled WGS sequence"/>
</dbReference>
<accession>A0A937FC07</accession>
<dbReference type="InterPro" id="IPR004843">
    <property type="entry name" value="Calcineurin-like_PHP"/>
</dbReference>
<comment type="caution">
    <text evidence="2">The sequence shown here is derived from an EMBL/GenBank/DDBJ whole genome shotgun (WGS) entry which is preliminary data.</text>
</comment>
<name>A0A937FC07_9BACT</name>
<protein>
    <submittedName>
        <fullName evidence="2">Metallophosphoesterase</fullName>
    </submittedName>
</protein>
<dbReference type="AlphaFoldDB" id="A0A937FC07"/>
<evidence type="ECO:0000313" key="2">
    <source>
        <dbReference type="EMBL" id="MBL3657778.1"/>
    </source>
</evidence>
<dbReference type="EMBL" id="JAESIY010000009">
    <property type="protein sequence ID" value="MBL3657778.1"/>
    <property type="molecule type" value="Genomic_DNA"/>
</dbReference>
<dbReference type="RefSeq" id="WP_202245567.1">
    <property type="nucleotide sequence ID" value="NZ_JAESIY010000009.1"/>
</dbReference>
<reference evidence="2" key="1">
    <citation type="submission" date="2021-01" db="EMBL/GenBank/DDBJ databases">
        <title>Fulvivirga kasyanovii gen. nov., sp nov., a novel member of the phylum Bacteroidetes isolated from seawater in a mussel farm.</title>
        <authorList>
            <person name="Zhao L.-H."/>
            <person name="Wang Z.-J."/>
        </authorList>
    </citation>
    <scope>NUCLEOTIDE SEQUENCE</scope>
    <source>
        <strain evidence="2">2943</strain>
    </source>
</reference>